<evidence type="ECO:0000256" key="4">
    <source>
        <dbReference type="ARBA" id="ARBA00022842"/>
    </source>
</evidence>
<evidence type="ECO:0000256" key="2">
    <source>
        <dbReference type="ARBA" id="ARBA00006171"/>
    </source>
</evidence>
<dbReference type="SFLD" id="SFLDG01129">
    <property type="entry name" value="C1.5:_HAD__Beta-PGM__Phosphata"/>
    <property type="match status" value="1"/>
</dbReference>
<keyword evidence="4" id="KW-0460">Magnesium</keyword>
<dbReference type="GO" id="GO:0016787">
    <property type="term" value="F:hydrolase activity"/>
    <property type="evidence" value="ECO:0007669"/>
    <property type="project" value="UniProtKB-KW"/>
</dbReference>
<name>A0ABY2X846_9RHOB</name>
<sequence length="226" mass="24109">MGPFDLVIFDCDGVLIDSELISARQLVATLARFGVQIDLPYVAKHFLGRSYGVVLSQIRGDFGIDLPEGFEATYRETLLAAFARDLKAMPGVRETVTRLAVPYCLATSSSPPRVERSLQITGLTDLFADRITTAAEVRAGKPAPDLFLLAAQKHGAAPARCLVIEDSAMGIRAGLAAGMTVLRFTGGGHLAGAPADAPGAQEAHGTFASFAEFFHLVPQLERRPAR</sequence>
<evidence type="ECO:0000256" key="3">
    <source>
        <dbReference type="ARBA" id="ARBA00022723"/>
    </source>
</evidence>
<accession>A0ABY2X846</accession>
<evidence type="ECO:0000313" key="6">
    <source>
        <dbReference type="Proteomes" id="UP001191082"/>
    </source>
</evidence>
<dbReference type="CDD" id="cd07526">
    <property type="entry name" value="HAD_BPGM_like"/>
    <property type="match status" value="1"/>
</dbReference>
<comment type="cofactor">
    <cofactor evidence="1">
        <name>Mg(2+)</name>
        <dbReference type="ChEBI" id="CHEBI:18420"/>
    </cofactor>
</comment>
<dbReference type="RefSeq" id="WP_138863097.1">
    <property type="nucleotide sequence ID" value="NZ_VCPC01000002.1"/>
</dbReference>
<dbReference type="PANTHER" id="PTHR46193:SF10">
    <property type="entry name" value="6-PHOSPHOGLUCONATE PHOSPHATASE"/>
    <property type="match status" value="1"/>
</dbReference>
<dbReference type="InterPro" id="IPR023198">
    <property type="entry name" value="PGP-like_dom2"/>
</dbReference>
<keyword evidence="3" id="KW-0479">Metal-binding</keyword>
<dbReference type="SFLD" id="SFLDS00003">
    <property type="entry name" value="Haloacid_Dehalogenase"/>
    <property type="match status" value="1"/>
</dbReference>
<protein>
    <submittedName>
        <fullName evidence="5">HAD family hydrolase</fullName>
    </submittedName>
</protein>
<dbReference type="Pfam" id="PF00702">
    <property type="entry name" value="Hydrolase"/>
    <property type="match status" value="1"/>
</dbReference>
<dbReference type="EMBL" id="VCPC01000002">
    <property type="protein sequence ID" value="TMV12541.1"/>
    <property type="molecule type" value="Genomic_DNA"/>
</dbReference>
<organism evidence="5 6">
    <name type="scientific">Arenibacterium halophilum</name>
    <dbReference type="NCBI Taxonomy" id="2583821"/>
    <lineage>
        <taxon>Bacteria</taxon>
        <taxon>Pseudomonadati</taxon>
        <taxon>Pseudomonadota</taxon>
        <taxon>Alphaproteobacteria</taxon>
        <taxon>Rhodobacterales</taxon>
        <taxon>Paracoccaceae</taxon>
        <taxon>Arenibacterium</taxon>
    </lineage>
</organism>
<keyword evidence="6" id="KW-1185">Reference proteome</keyword>
<comment type="similarity">
    <text evidence="2">Belongs to the HAD-like hydrolase superfamily. CbbY/CbbZ/Gph/YieH family.</text>
</comment>
<keyword evidence="5" id="KW-0378">Hydrolase</keyword>
<dbReference type="InterPro" id="IPR023214">
    <property type="entry name" value="HAD_sf"/>
</dbReference>
<proteinExistence type="inferred from homology"/>
<dbReference type="SUPFAM" id="SSF56784">
    <property type="entry name" value="HAD-like"/>
    <property type="match status" value="1"/>
</dbReference>
<evidence type="ECO:0000313" key="5">
    <source>
        <dbReference type="EMBL" id="TMV12541.1"/>
    </source>
</evidence>
<dbReference type="Gene3D" id="3.40.50.1000">
    <property type="entry name" value="HAD superfamily/HAD-like"/>
    <property type="match status" value="1"/>
</dbReference>
<comment type="caution">
    <text evidence="5">The sequence shown here is derived from an EMBL/GenBank/DDBJ whole genome shotgun (WGS) entry which is preliminary data.</text>
</comment>
<dbReference type="InterPro" id="IPR006439">
    <property type="entry name" value="HAD-SF_hydro_IA"/>
</dbReference>
<gene>
    <name evidence="5" type="ORF">FGK64_06920</name>
</gene>
<dbReference type="NCBIfam" id="TIGR01509">
    <property type="entry name" value="HAD-SF-IA-v3"/>
    <property type="match status" value="1"/>
</dbReference>
<dbReference type="PANTHER" id="PTHR46193">
    <property type="entry name" value="6-PHOSPHOGLUCONATE PHOSPHATASE"/>
    <property type="match status" value="1"/>
</dbReference>
<dbReference type="Proteomes" id="UP001191082">
    <property type="component" value="Unassembled WGS sequence"/>
</dbReference>
<dbReference type="Gene3D" id="1.10.150.240">
    <property type="entry name" value="Putative phosphatase, domain 2"/>
    <property type="match status" value="1"/>
</dbReference>
<evidence type="ECO:0000256" key="1">
    <source>
        <dbReference type="ARBA" id="ARBA00001946"/>
    </source>
</evidence>
<reference evidence="5 6" key="1">
    <citation type="submission" date="2019-05" db="EMBL/GenBank/DDBJ databases">
        <title>Marivita sp. nov. isolated from sea sediment.</title>
        <authorList>
            <person name="Kim W."/>
        </authorList>
    </citation>
    <scope>NUCLEOTIDE SEQUENCE [LARGE SCALE GENOMIC DNA]</scope>
    <source>
        <strain evidence="5 6">CAU 1492</strain>
    </source>
</reference>
<dbReference type="InterPro" id="IPR051600">
    <property type="entry name" value="Beta-PGM-like"/>
</dbReference>
<dbReference type="InterPro" id="IPR036412">
    <property type="entry name" value="HAD-like_sf"/>
</dbReference>